<comment type="caution">
    <text evidence="1">The sequence shown here is derived from an EMBL/GenBank/DDBJ whole genome shotgun (WGS) entry which is preliminary data.</text>
</comment>
<accession>A0AAV2ZJ28</accession>
<reference evidence="1" key="1">
    <citation type="thesis" date="2020" institute="ProQuest LLC" country="789 East Eisenhower Parkway, Ann Arbor, MI, USA">
        <title>Comparative Genomics and Chromosome Evolution.</title>
        <authorList>
            <person name="Mudd A.B."/>
        </authorList>
    </citation>
    <scope>NUCLEOTIDE SEQUENCE</scope>
    <source>
        <strain evidence="1">1538</strain>
        <tissue evidence="1">Blood</tissue>
    </source>
</reference>
<dbReference type="EMBL" id="DYDO01000010">
    <property type="protein sequence ID" value="DBA17656.1"/>
    <property type="molecule type" value="Genomic_DNA"/>
</dbReference>
<proteinExistence type="predicted"/>
<keyword evidence="2" id="KW-1185">Reference proteome</keyword>
<dbReference type="Proteomes" id="UP001181693">
    <property type="component" value="Unassembled WGS sequence"/>
</dbReference>
<organism evidence="1 2">
    <name type="scientific">Pyxicephalus adspersus</name>
    <name type="common">African bullfrog</name>
    <dbReference type="NCBI Taxonomy" id="30357"/>
    <lineage>
        <taxon>Eukaryota</taxon>
        <taxon>Metazoa</taxon>
        <taxon>Chordata</taxon>
        <taxon>Craniata</taxon>
        <taxon>Vertebrata</taxon>
        <taxon>Euteleostomi</taxon>
        <taxon>Amphibia</taxon>
        <taxon>Batrachia</taxon>
        <taxon>Anura</taxon>
        <taxon>Neobatrachia</taxon>
        <taxon>Ranoidea</taxon>
        <taxon>Pyxicephalidae</taxon>
        <taxon>Pyxicephalinae</taxon>
        <taxon>Pyxicephalus</taxon>
    </lineage>
</organism>
<sequence length="126" mass="14495">MAVKCVSVAARMQWRGVLSVCNLWHNKFVIRTACITQYPDATNNCSIVSNEFLACVSHTINSTLHYLLAIDHCPHLRCVKEFDRQKILCELILSHTMAARCGVQGCRSHWSLIVKELEIMHYLWLH</sequence>
<evidence type="ECO:0000313" key="1">
    <source>
        <dbReference type="EMBL" id="DBA17656.1"/>
    </source>
</evidence>
<name>A0AAV2ZJ28_PYXAD</name>
<protein>
    <submittedName>
        <fullName evidence="1">Uncharacterized protein</fullName>
    </submittedName>
</protein>
<evidence type="ECO:0000313" key="2">
    <source>
        <dbReference type="Proteomes" id="UP001181693"/>
    </source>
</evidence>
<gene>
    <name evidence="1" type="ORF">GDO54_003073</name>
</gene>
<dbReference type="AlphaFoldDB" id="A0AAV2ZJ28"/>